<evidence type="ECO:0000256" key="2">
    <source>
        <dbReference type="ARBA" id="ARBA00008639"/>
    </source>
</evidence>
<evidence type="ECO:0000313" key="7">
    <source>
        <dbReference type="EMBL" id="RKS53627.1"/>
    </source>
</evidence>
<dbReference type="PIRSF" id="PIRSF006278">
    <property type="entry name" value="ACCD_DCysDesulf"/>
    <property type="match status" value="1"/>
</dbReference>
<evidence type="ECO:0000256" key="5">
    <source>
        <dbReference type="PIRSR" id="PIRSR006278-2"/>
    </source>
</evidence>
<name>A0A495PTS9_9FLAO</name>
<sequence>MHFLNLCNMMQEADFNFTSSTNQMVVHFKSSNISLHIKREDLIDPFVSGNKFRKLKYNISEALKRNSTTLLTFGGAYSNHIAATAAAGGKYGLKTIGVIRGEELGEDLEKTYSTNKTLKYAAAHGMQLHFISRDLYKLKEEAVFLKNLDTEFGAFYLIPEGGTNPWAIKGCEEILKEEDTQFDYICCSVGTGGTISGIINASNDNQQILGFPALKGDWLSSEIKKNTSRKNWSLITDYHFGGYAKVNPELVHFINQFNQKYKIALDPVYTGKMLFGIIDMIENSKFPQNSRILAIHTGGLQGIAGMNELLTKKNLPLIDV</sequence>
<evidence type="ECO:0000313" key="8">
    <source>
        <dbReference type="Proteomes" id="UP000276282"/>
    </source>
</evidence>
<dbReference type="EMBL" id="RBLG01000002">
    <property type="protein sequence ID" value="RKS53627.1"/>
    <property type="molecule type" value="Genomic_DNA"/>
</dbReference>
<evidence type="ECO:0000256" key="3">
    <source>
        <dbReference type="ARBA" id="ARBA00022898"/>
    </source>
</evidence>
<comment type="cofactor">
    <cofactor evidence="1">
        <name>pyridoxal 5'-phosphate</name>
        <dbReference type="ChEBI" id="CHEBI:597326"/>
    </cofactor>
</comment>
<dbReference type="AlphaFoldDB" id="A0A495PTS9"/>
<dbReference type="InterPro" id="IPR036052">
    <property type="entry name" value="TrpB-like_PALP_sf"/>
</dbReference>
<dbReference type="GO" id="GO:0019148">
    <property type="term" value="F:D-cysteine desulfhydrase activity"/>
    <property type="evidence" value="ECO:0007669"/>
    <property type="project" value="TreeGrafter"/>
</dbReference>
<reference evidence="7 8" key="1">
    <citation type="submission" date="2018-10" db="EMBL/GenBank/DDBJ databases">
        <title>Genomic Encyclopedia of Archaeal and Bacterial Type Strains, Phase II (KMG-II): from individual species to whole genera.</title>
        <authorList>
            <person name="Goeker M."/>
        </authorList>
    </citation>
    <scope>NUCLEOTIDE SEQUENCE [LARGE SCALE GENOMIC DNA]</scope>
    <source>
        <strain evidence="7 8">DSM 19839</strain>
    </source>
</reference>
<accession>A0A495PTS9</accession>
<dbReference type="Gene3D" id="3.40.50.1100">
    <property type="match status" value="2"/>
</dbReference>
<feature type="domain" description="Tryptophan synthase beta chain-like PALP" evidence="6">
    <location>
        <begin position="31"/>
        <end position="298"/>
    </location>
</feature>
<dbReference type="SUPFAM" id="SSF53686">
    <property type="entry name" value="Tryptophan synthase beta subunit-like PLP-dependent enzymes"/>
    <property type="match status" value="1"/>
</dbReference>
<proteinExistence type="inferred from homology"/>
<dbReference type="InterPro" id="IPR027278">
    <property type="entry name" value="ACCD_DCysDesulf"/>
</dbReference>
<dbReference type="Pfam" id="PF00291">
    <property type="entry name" value="PALP"/>
    <property type="match status" value="1"/>
</dbReference>
<dbReference type="Proteomes" id="UP000276282">
    <property type="component" value="Unassembled WGS sequence"/>
</dbReference>
<organism evidence="7 8">
    <name type="scientific">Gillisia mitskevichiae</name>
    <dbReference type="NCBI Taxonomy" id="270921"/>
    <lineage>
        <taxon>Bacteria</taxon>
        <taxon>Pseudomonadati</taxon>
        <taxon>Bacteroidota</taxon>
        <taxon>Flavobacteriia</taxon>
        <taxon>Flavobacteriales</taxon>
        <taxon>Flavobacteriaceae</taxon>
        <taxon>Gillisia</taxon>
    </lineage>
</organism>
<keyword evidence="8" id="KW-1185">Reference proteome</keyword>
<evidence type="ECO:0000259" key="6">
    <source>
        <dbReference type="Pfam" id="PF00291"/>
    </source>
</evidence>
<comment type="similarity">
    <text evidence="2">Belongs to the ACC deaminase/D-cysteine desulfhydrase family.</text>
</comment>
<comment type="caution">
    <text evidence="7">The sequence shown here is derived from an EMBL/GenBank/DDBJ whole genome shotgun (WGS) entry which is preliminary data.</text>
</comment>
<gene>
    <name evidence="7" type="ORF">BC962_1881</name>
</gene>
<protein>
    <submittedName>
        <fullName evidence="7">1-aminocyclopropane-1-carboxylate deaminase</fullName>
    </submittedName>
</protein>
<evidence type="ECO:0000256" key="1">
    <source>
        <dbReference type="ARBA" id="ARBA00001933"/>
    </source>
</evidence>
<dbReference type="InterPro" id="IPR001926">
    <property type="entry name" value="TrpB-like_PALP"/>
</dbReference>
<dbReference type="PANTHER" id="PTHR43780:SF2">
    <property type="entry name" value="1-AMINOCYCLOPROPANE-1-CARBOXYLATE DEAMINASE-RELATED"/>
    <property type="match status" value="1"/>
</dbReference>
<feature type="modified residue" description="N6-(pyridoxal phosphate)lysine" evidence="5">
    <location>
        <position position="51"/>
    </location>
</feature>
<keyword evidence="3 5" id="KW-0663">Pyridoxal phosphate</keyword>
<feature type="active site" description="Nucleophile" evidence="4">
    <location>
        <position position="78"/>
    </location>
</feature>
<evidence type="ECO:0000256" key="4">
    <source>
        <dbReference type="PIRSR" id="PIRSR006278-1"/>
    </source>
</evidence>
<dbReference type="PANTHER" id="PTHR43780">
    <property type="entry name" value="1-AMINOCYCLOPROPANE-1-CARBOXYLATE DEAMINASE-RELATED"/>
    <property type="match status" value="1"/>
</dbReference>